<dbReference type="InterPro" id="IPR035954">
    <property type="entry name" value="MTH677-like_sf"/>
</dbReference>
<comment type="similarity">
    <text evidence="1">Belongs to the UPF0440 family.</text>
</comment>
<feature type="compositionally biased region" description="Basic and acidic residues" evidence="2">
    <location>
        <begin position="100"/>
        <end position="116"/>
    </location>
</feature>
<evidence type="ECO:0000313" key="4">
    <source>
        <dbReference type="Proteomes" id="UP000617544"/>
    </source>
</evidence>
<dbReference type="RefSeq" id="WP_048053151.1">
    <property type="nucleotide sequence ID" value="NZ_DUJN01000004.1"/>
</dbReference>
<gene>
    <name evidence="3" type="ORF">HA331_03920</name>
</gene>
<proteinExistence type="inferred from homology"/>
<dbReference type="EMBL" id="DUJN01000004">
    <property type="protein sequence ID" value="HII60895.1"/>
    <property type="molecule type" value="Genomic_DNA"/>
</dbReference>
<feature type="region of interest" description="Disordered" evidence="2">
    <location>
        <begin position="97"/>
        <end position="116"/>
    </location>
</feature>
<name>A0A832T1H5_PYRHR</name>
<evidence type="ECO:0000256" key="1">
    <source>
        <dbReference type="ARBA" id="ARBA00008515"/>
    </source>
</evidence>
<dbReference type="InterPro" id="IPR024502">
    <property type="entry name" value="DUF3194"/>
</dbReference>
<dbReference type="AlphaFoldDB" id="A0A832T1H5"/>
<dbReference type="Proteomes" id="UP000617544">
    <property type="component" value="Unassembled WGS sequence"/>
</dbReference>
<accession>A0A832T1H5</accession>
<evidence type="ECO:0000256" key="2">
    <source>
        <dbReference type="SAM" id="MobiDB-lite"/>
    </source>
</evidence>
<dbReference type="GeneID" id="1444422"/>
<reference evidence="3" key="1">
    <citation type="journal article" date="2020" name="bioRxiv">
        <title>A rank-normalized archaeal taxonomy based on genome phylogeny resolves widespread incomplete and uneven classifications.</title>
        <authorList>
            <person name="Rinke C."/>
            <person name="Chuvochina M."/>
            <person name="Mussig A.J."/>
            <person name="Chaumeil P.-A."/>
            <person name="Waite D.W."/>
            <person name="Whitman W.B."/>
            <person name="Parks D.H."/>
            <person name="Hugenholtz P."/>
        </authorList>
    </citation>
    <scope>NUCLEOTIDE SEQUENCE</scope>
    <source>
        <strain evidence="3">UBA8834</strain>
    </source>
</reference>
<protein>
    <submittedName>
        <fullName evidence="3">DUF3194 domain-containing protein</fullName>
    </submittedName>
</protein>
<dbReference type="SMR" id="A0A832T1H5"/>
<organism evidence="3 4">
    <name type="scientific">Pyrococcus horikoshii</name>
    <dbReference type="NCBI Taxonomy" id="53953"/>
    <lineage>
        <taxon>Archaea</taxon>
        <taxon>Methanobacteriati</taxon>
        <taxon>Methanobacteriota</taxon>
        <taxon>Thermococci</taxon>
        <taxon>Thermococcales</taxon>
        <taxon>Thermococcaceae</taxon>
        <taxon>Pyrococcus</taxon>
    </lineage>
</organism>
<dbReference type="SUPFAM" id="SSF110783">
    <property type="entry name" value="Hypothetical protein MTH677"/>
    <property type="match status" value="1"/>
</dbReference>
<dbReference type="OMA" id="VTMRINR"/>
<dbReference type="Gene3D" id="3.30.300.100">
    <property type="entry name" value="MTH677-like"/>
    <property type="match status" value="1"/>
</dbReference>
<comment type="caution">
    <text evidence="3">The sequence shown here is derived from an EMBL/GenBank/DDBJ whole genome shotgun (WGS) entry which is preliminary data.</text>
</comment>
<sequence>MRKVIHIGLPKLSEEELIEIGDIAQRVIIDYIFEHLAKSEVRDMEVTARINQGETLDLELEVYVEVPIFVRVDVESLIDEAIDKAYEVVERHLRKLAKGKGNEGREEAEEASGKSK</sequence>
<dbReference type="Pfam" id="PF11419">
    <property type="entry name" value="DUF3194"/>
    <property type="match status" value="1"/>
</dbReference>
<evidence type="ECO:0000313" key="3">
    <source>
        <dbReference type="EMBL" id="HII60895.1"/>
    </source>
</evidence>